<dbReference type="SUPFAM" id="SSF54236">
    <property type="entry name" value="Ubiquitin-like"/>
    <property type="match status" value="1"/>
</dbReference>
<evidence type="ECO:0000313" key="5">
    <source>
        <dbReference type="Proteomes" id="UP001054945"/>
    </source>
</evidence>
<dbReference type="PROSITE" id="PS50053">
    <property type="entry name" value="UBIQUITIN_2"/>
    <property type="match status" value="1"/>
</dbReference>
<dbReference type="AlphaFoldDB" id="A0AAV4R6R5"/>
<dbReference type="PANTHER" id="PTHR13042">
    <property type="entry name" value="UBIQUITIN-LIKE PROTEIN 5"/>
    <property type="match status" value="1"/>
</dbReference>
<dbReference type="InterPro" id="IPR039732">
    <property type="entry name" value="Hub1/Ubl5"/>
</dbReference>
<gene>
    <name evidence="4" type="primary">ubl5</name>
    <name evidence="4" type="ORF">CEXT_692401</name>
</gene>
<accession>A0AAV4R6R5</accession>
<evidence type="ECO:0000313" key="4">
    <source>
        <dbReference type="EMBL" id="GIY16082.1"/>
    </source>
</evidence>
<dbReference type="CDD" id="cd01791">
    <property type="entry name" value="Ubl_UBL5"/>
    <property type="match status" value="1"/>
</dbReference>
<keyword evidence="2" id="KW-0833">Ubl conjugation pathway</keyword>
<dbReference type="InterPro" id="IPR029071">
    <property type="entry name" value="Ubiquitin-like_domsf"/>
</dbReference>
<keyword evidence="5" id="KW-1185">Reference proteome</keyword>
<evidence type="ECO:0000256" key="1">
    <source>
        <dbReference type="ARBA" id="ARBA00021360"/>
    </source>
</evidence>
<feature type="domain" description="Ubiquitin-like" evidence="3">
    <location>
        <begin position="2"/>
        <end position="73"/>
    </location>
</feature>
<sequence>MIEVICTDRLGNKVRIKCNEEDTIKDLKKLIAAETGTRWENMVLKKWYKIFRDEVTLADYEIHDGMNMELHYV</sequence>
<name>A0AAV4R6R5_CAEEX</name>
<evidence type="ECO:0000256" key="2">
    <source>
        <dbReference type="ARBA" id="ARBA00022786"/>
    </source>
</evidence>
<proteinExistence type="predicted"/>
<protein>
    <recommendedName>
        <fullName evidence="1">Ubiquitin-like protein 5</fullName>
    </recommendedName>
</protein>
<dbReference type="EMBL" id="BPLR01007329">
    <property type="protein sequence ID" value="GIY16082.1"/>
    <property type="molecule type" value="Genomic_DNA"/>
</dbReference>
<organism evidence="4 5">
    <name type="scientific">Caerostris extrusa</name>
    <name type="common">Bark spider</name>
    <name type="synonym">Caerostris bankana</name>
    <dbReference type="NCBI Taxonomy" id="172846"/>
    <lineage>
        <taxon>Eukaryota</taxon>
        <taxon>Metazoa</taxon>
        <taxon>Ecdysozoa</taxon>
        <taxon>Arthropoda</taxon>
        <taxon>Chelicerata</taxon>
        <taxon>Arachnida</taxon>
        <taxon>Araneae</taxon>
        <taxon>Araneomorphae</taxon>
        <taxon>Entelegynae</taxon>
        <taxon>Araneoidea</taxon>
        <taxon>Araneidae</taxon>
        <taxon>Caerostris</taxon>
    </lineage>
</organism>
<evidence type="ECO:0000259" key="3">
    <source>
        <dbReference type="PROSITE" id="PS50053"/>
    </source>
</evidence>
<dbReference type="FunFam" id="3.10.20.90:FF:000052">
    <property type="entry name" value="Ubiquitin-like protein 5"/>
    <property type="match status" value="1"/>
</dbReference>
<comment type="caution">
    <text evidence="4">The sequence shown here is derived from an EMBL/GenBank/DDBJ whole genome shotgun (WGS) entry which is preliminary data.</text>
</comment>
<dbReference type="InterPro" id="IPR000626">
    <property type="entry name" value="Ubiquitin-like_dom"/>
</dbReference>
<dbReference type="Gene3D" id="3.10.20.90">
    <property type="entry name" value="Phosphatidylinositol 3-kinase Catalytic Subunit, Chain A, domain 1"/>
    <property type="match status" value="1"/>
</dbReference>
<dbReference type="Proteomes" id="UP001054945">
    <property type="component" value="Unassembled WGS sequence"/>
</dbReference>
<dbReference type="Pfam" id="PF00240">
    <property type="entry name" value="ubiquitin"/>
    <property type="match status" value="1"/>
</dbReference>
<reference evidence="4 5" key="1">
    <citation type="submission" date="2021-06" db="EMBL/GenBank/DDBJ databases">
        <title>Caerostris extrusa draft genome.</title>
        <authorList>
            <person name="Kono N."/>
            <person name="Arakawa K."/>
        </authorList>
    </citation>
    <scope>NUCLEOTIDE SEQUENCE [LARGE SCALE GENOMIC DNA]</scope>
</reference>